<keyword evidence="2" id="KW-0812">Transmembrane</keyword>
<dbReference type="InterPro" id="IPR003598">
    <property type="entry name" value="Ig_sub2"/>
</dbReference>
<dbReference type="Pfam" id="PF07686">
    <property type="entry name" value="V-set"/>
    <property type="match status" value="1"/>
</dbReference>
<dbReference type="InterPro" id="IPR003599">
    <property type="entry name" value="Ig_sub"/>
</dbReference>
<dbReference type="Pfam" id="PF00041">
    <property type="entry name" value="fn3"/>
    <property type="match status" value="1"/>
</dbReference>
<dbReference type="SMART" id="SM00060">
    <property type="entry name" value="FN3"/>
    <property type="match status" value="1"/>
</dbReference>
<keyword evidence="2" id="KW-0472">Membrane</keyword>
<dbReference type="InterPro" id="IPR036116">
    <property type="entry name" value="FN3_sf"/>
</dbReference>
<accession>A0A813ZXX0</accession>
<dbReference type="EMBL" id="CAJNOJ010000034">
    <property type="protein sequence ID" value="CAF0906079.1"/>
    <property type="molecule type" value="Genomic_DNA"/>
</dbReference>
<dbReference type="InterPro" id="IPR007110">
    <property type="entry name" value="Ig-like_dom"/>
</dbReference>
<feature type="domain" description="Ig-like" evidence="4">
    <location>
        <begin position="409"/>
        <end position="493"/>
    </location>
</feature>
<dbReference type="InterPro" id="IPR013106">
    <property type="entry name" value="Ig_V-set"/>
</dbReference>
<dbReference type="Pfam" id="PF13927">
    <property type="entry name" value="Ig_3"/>
    <property type="match status" value="4"/>
</dbReference>
<dbReference type="Proteomes" id="UP000663852">
    <property type="component" value="Unassembled WGS sequence"/>
</dbReference>
<evidence type="ECO:0000313" key="6">
    <source>
        <dbReference type="EMBL" id="CAF0906079.1"/>
    </source>
</evidence>
<feature type="region of interest" description="Disordered" evidence="1">
    <location>
        <begin position="811"/>
        <end position="889"/>
    </location>
</feature>
<evidence type="ECO:0000259" key="5">
    <source>
        <dbReference type="PROSITE" id="PS50853"/>
    </source>
</evidence>
<dbReference type="SUPFAM" id="SSF48726">
    <property type="entry name" value="Immunoglobulin"/>
    <property type="match status" value="5"/>
</dbReference>
<dbReference type="SMART" id="SM00408">
    <property type="entry name" value="IGc2"/>
    <property type="match status" value="4"/>
</dbReference>
<gene>
    <name evidence="6" type="ORF">EDS130_LOCUS10026</name>
</gene>
<dbReference type="PANTHER" id="PTHR45889:SF8">
    <property type="entry name" value="IG-LIKE DOMAIN-CONTAINING PROTEIN"/>
    <property type="match status" value="1"/>
</dbReference>
<evidence type="ECO:0000313" key="7">
    <source>
        <dbReference type="Proteomes" id="UP000663852"/>
    </source>
</evidence>
<feature type="domain" description="Ig-like" evidence="4">
    <location>
        <begin position="222"/>
        <end position="313"/>
    </location>
</feature>
<dbReference type="InterPro" id="IPR036179">
    <property type="entry name" value="Ig-like_dom_sf"/>
</dbReference>
<dbReference type="InterPro" id="IPR003961">
    <property type="entry name" value="FN3_dom"/>
</dbReference>
<dbReference type="PROSITE" id="PS50853">
    <property type="entry name" value="FN3"/>
    <property type="match status" value="1"/>
</dbReference>
<evidence type="ECO:0000256" key="1">
    <source>
        <dbReference type="SAM" id="MobiDB-lite"/>
    </source>
</evidence>
<feature type="transmembrane region" description="Helical" evidence="2">
    <location>
        <begin position="701"/>
        <end position="724"/>
    </location>
</feature>
<keyword evidence="2" id="KW-1133">Transmembrane helix</keyword>
<dbReference type="SUPFAM" id="SSF49265">
    <property type="entry name" value="Fibronectin type III"/>
    <property type="match status" value="1"/>
</dbReference>
<dbReference type="InterPro" id="IPR013783">
    <property type="entry name" value="Ig-like_fold"/>
</dbReference>
<dbReference type="CDD" id="cd00096">
    <property type="entry name" value="Ig"/>
    <property type="match status" value="2"/>
</dbReference>
<dbReference type="Gene3D" id="2.60.40.10">
    <property type="entry name" value="Immunoglobulins"/>
    <property type="match status" value="6"/>
</dbReference>
<protein>
    <submittedName>
        <fullName evidence="6">Uncharacterized protein</fullName>
    </submittedName>
</protein>
<feature type="domain" description="Fibronectin type-III" evidence="5">
    <location>
        <begin position="499"/>
        <end position="591"/>
    </location>
</feature>
<sequence>MRNVFLFISSYFFVHHSLALSIHSENITVTKGENVKFRCQLPLDFSSKDNIIQWKKSRSNDDNLIISINGKIPKIFENSYQTDLTNQHSSLELFHVNHNDSTTYICQTFETQTILCQYNLVVLIMPEAPLLTINKVDIEEYQAVTLTCSSLNGNPPPQYTWYRNGTLLTSLNEQVITTGNSSSYTFNVTRFDNQIKYECQIWNQALASPFRLEQYLHVKYRPYVNILEETAIFSSELNQIRTIIGIESRQQNLTCQIHANPPPTAIYWITNETTIVSRERTLHIPRLISEQTGVYTCVVENALGRRNRSIYLDVEYSPRVQAVQSRMVANRSDSVNLRCSSTSNPLPYQVKWFKNNTEILRDNHLIDYRIDHVERNDSGLYTCTVYNRFHNNQTSNGSSTIELIVQSRPIIETTHSKIAAEVGHPLILTCRVLGQPKPAIIWKFGDQFIQCDEIINETCYLRFSAIPKASFGAYQCIAENLLGKEEWTYTIVSRGKPETPTDILVSEITSSSFKIQFSPSFDGGSGSQRFTIEIANSSNVTIITEQIPFNIYEYTVKDLNDSSLYFFRIKSTNIYGESPWSMDIPIQTSELIITSDDLPQLHVVSYKSKENLLQFDYLPDSSRLSNLNENQLCLNIRQSSDGKLYQSVDECLPIVNRQVQWRIGKDQPFLKLAVCSKKTREICGQEIEMKEEMYNRDLTPMIFAVAAIISFLVLVIIIVTIICARSRARKSKPNMNKFGIVGLDKDIRPDISEPRLQNPYMLYTNTNPQTPSFDYDYQQRKIVNSFTHSPEVVDHEQRKDEYGVTRRITNIHTSPHWNRSESRSGSNPSSESSCVTQHTNILIPTNTDTQHSDPASTLVSHYGFPPILSPSQQQSSIIQSSSSSETSTPNRIRKLFYEVVV</sequence>
<feature type="domain" description="Ig-like" evidence="4">
    <location>
        <begin position="318"/>
        <end position="402"/>
    </location>
</feature>
<dbReference type="AlphaFoldDB" id="A0A813ZXX0"/>
<feature type="signal peptide" evidence="3">
    <location>
        <begin position="1"/>
        <end position="19"/>
    </location>
</feature>
<feature type="chain" id="PRO_5032752102" evidence="3">
    <location>
        <begin position="20"/>
        <end position="901"/>
    </location>
</feature>
<keyword evidence="3" id="KW-0732">Signal</keyword>
<feature type="domain" description="Ig-like" evidence="4">
    <location>
        <begin position="126"/>
        <end position="213"/>
    </location>
</feature>
<dbReference type="OrthoDB" id="6272054at2759"/>
<name>A0A813ZXX0_ADIRI</name>
<dbReference type="CDD" id="cd00063">
    <property type="entry name" value="FN3"/>
    <property type="match status" value="1"/>
</dbReference>
<feature type="domain" description="Ig-like" evidence="4">
    <location>
        <begin position="16"/>
        <end position="107"/>
    </location>
</feature>
<feature type="compositionally biased region" description="Polar residues" evidence="1">
    <location>
        <begin position="834"/>
        <end position="859"/>
    </location>
</feature>
<evidence type="ECO:0000256" key="3">
    <source>
        <dbReference type="SAM" id="SignalP"/>
    </source>
</evidence>
<comment type="caution">
    <text evidence="6">The sequence shown here is derived from an EMBL/GenBank/DDBJ whole genome shotgun (WGS) entry which is preliminary data.</text>
</comment>
<evidence type="ECO:0000256" key="2">
    <source>
        <dbReference type="SAM" id="Phobius"/>
    </source>
</evidence>
<feature type="compositionally biased region" description="Low complexity" evidence="1">
    <location>
        <begin position="823"/>
        <end position="833"/>
    </location>
</feature>
<dbReference type="PROSITE" id="PS50835">
    <property type="entry name" value="IG_LIKE"/>
    <property type="match status" value="5"/>
</dbReference>
<proteinExistence type="predicted"/>
<feature type="compositionally biased region" description="Low complexity" evidence="1">
    <location>
        <begin position="865"/>
        <end position="884"/>
    </location>
</feature>
<dbReference type="SMART" id="SM00409">
    <property type="entry name" value="IG"/>
    <property type="match status" value="5"/>
</dbReference>
<organism evidence="6 7">
    <name type="scientific">Adineta ricciae</name>
    <name type="common">Rotifer</name>
    <dbReference type="NCBI Taxonomy" id="249248"/>
    <lineage>
        <taxon>Eukaryota</taxon>
        <taxon>Metazoa</taxon>
        <taxon>Spiralia</taxon>
        <taxon>Gnathifera</taxon>
        <taxon>Rotifera</taxon>
        <taxon>Eurotatoria</taxon>
        <taxon>Bdelloidea</taxon>
        <taxon>Adinetida</taxon>
        <taxon>Adinetidae</taxon>
        <taxon>Adineta</taxon>
    </lineage>
</organism>
<dbReference type="PANTHER" id="PTHR45889">
    <property type="entry name" value="IG-LIKE DOMAIN-CONTAINING PROTEIN"/>
    <property type="match status" value="1"/>
</dbReference>
<evidence type="ECO:0000259" key="4">
    <source>
        <dbReference type="PROSITE" id="PS50835"/>
    </source>
</evidence>
<reference evidence="6" key="1">
    <citation type="submission" date="2021-02" db="EMBL/GenBank/DDBJ databases">
        <authorList>
            <person name="Nowell W R."/>
        </authorList>
    </citation>
    <scope>NUCLEOTIDE SEQUENCE</scope>
</reference>